<dbReference type="PANTHER" id="PTHR33930">
    <property type="entry name" value="ALKYL HYDROPEROXIDE REDUCTASE AHPD"/>
    <property type="match status" value="1"/>
</dbReference>
<dbReference type="SUPFAM" id="SSF69118">
    <property type="entry name" value="AhpD-like"/>
    <property type="match status" value="1"/>
</dbReference>
<dbReference type="InterPro" id="IPR029032">
    <property type="entry name" value="AhpD-like"/>
</dbReference>
<dbReference type="EMBL" id="RCTF01000005">
    <property type="protein sequence ID" value="RLP79623.1"/>
    <property type="molecule type" value="Genomic_DNA"/>
</dbReference>
<dbReference type="AlphaFoldDB" id="A0A3L7AGM1"/>
<dbReference type="GO" id="GO:0051920">
    <property type="term" value="F:peroxiredoxin activity"/>
    <property type="evidence" value="ECO:0007669"/>
    <property type="project" value="InterPro"/>
</dbReference>
<comment type="caution">
    <text evidence="2">The sequence shown here is derived from an EMBL/GenBank/DDBJ whole genome shotgun (WGS) entry which is preliminary data.</text>
</comment>
<name>A0A3L7AGM1_9HYPH</name>
<keyword evidence="3" id="KW-1185">Reference proteome</keyword>
<dbReference type="Proteomes" id="UP000269692">
    <property type="component" value="Unassembled WGS sequence"/>
</dbReference>
<protein>
    <recommendedName>
        <fullName evidence="1">Carboxymuconolactone decarboxylase-like domain-containing protein</fullName>
    </recommendedName>
</protein>
<sequence length="250" mass="26244">MTEADMSQPNEDQLPLGPWDAGALATLEAWDRSWADACRTMSTDPWSGKVLPLRMVELVCVATSVACTTLDGAATRRHMRAALAAGASRDELMTIVKMATVMAIHSCSLGAPILLEEAAAAGAALPSHPATPTPACDAMKRLGQWNQAWDPFFALDPAWTDAFMATGAGIYSAGVFTAKETELLSIAFDVSFRHMYAPGTRRHIHGALAAGASVAEIMEVLKLCVAQGVAASNLGVAILAEELARPAHGG</sequence>
<feature type="domain" description="Carboxymuconolactone decarboxylase-like" evidence="1">
    <location>
        <begin position="46"/>
        <end position="103"/>
    </location>
</feature>
<accession>A0A3L7AGM1</accession>
<organism evidence="2 3">
    <name type="scientific">Xanthobacter tagetidis</name>
    <dbReference type="NCBI Taxonomy" id="60216"/>
    <lineage>
        <taxon>Bacteria</taxon>
        <taxon>Pseudomonadati</taxon>
        <taxon>Pseudomonadota</taxon>
        <taxon>Alphaproteobacteria</taxon>
        <taxon>Hyphomicrobiales</taxon>
        <taxon>Xanthobacteraceae</taxon>
        <taxon>Xanthobacter</taxon>
    </lineage>
</organism>
<dbReference type="OrthoDB" id="3824300at2"/>
<dbReference type="Pfam" id="PF02627">
    <property type="entry name" value="CMD"/>
    <property type="match status" value="2"/>
</dbReference>
<dbReference type="Gene3D" id="1.20.1290.10">
    <property type="entry name" value="AhpD-like"/>
    <property type="match status" value="1"/>
</dbReference>
<dbReference type="PANTHER" id="PTHR33930:SF2">
    <property type="entry name" value="BLR3452 PROTEIN"/>
    <property type="match status" value="1"/>
</dbReference>
<evidence type="ECO:0000313" key="2">
    <source>
        <dbReference type="EMBL" id="RLP79623.1"/>
    </source>
</evidence>
<dbReference type="InterPro" id="IPR003779">
    <property type="entry name" value="CMD-like"/>
</dbReference>
<dbReference type="RefSeq" id="WP_121622833.1">
    <property type="nucleotide sequence ID" value="NZ_JBAFVW010000007.1"/>
</dbReference>
<reference evidence="2 3" key="1">
    <citation type="submission" date="2018-10" db="EMBL/GenBank/DDBJ databases">
        <title>Xanthobacter tagetidis genome sequencing and assembly.</title>
        <authorList>
            <person name="Maclea K.S."/>
            <person name="Goen A.E."/>
            <person name="Fatima S.A."/>
        </authorList>
    </citation>
    <scope>NUCLEOTIDE SEQUENCE [LARGE SCALE GENOMIC DNA]</scope>
    <source>
        <strain evidence="2 3">ATCC 700314</strain>
    </source>
</reference>
<gene>
    <name evidence="2" type="ORF">D9R14_08190</name>
</gene>
<proteinExistence type="predicted"/>
<evidence type="ECO:0000259" key="1">
    <source>
        <dbReference type="Pfam" id="PF02627"/>
    </source>
</evidence>
<evidence type="ECO:0000313" key="3">
    <source>
        <dbReference type="Proteomes" id="UP000269692"/>
    </source>
</evidence>
<feature type="domain" description="Carboxymuconolactone decarboxylase-like" evidence="1">
    <location>
        <begin position="157"/>
        <end position="226"/>
    </location>
</feature>